<feature type="chain" id="PRO_5045596078" evidence="1">
    <location>
        <begin position="23"/>
        <end position="140"/>
    </location>
</feature>
<accession>A0ABR0TUA4</accession>
<evidence type="ECO:0000313" key="2">
    <source>
        <dbReference type="EMBL" id="KAK6008059.1"/>
    </source>
</evidence>
<gene>
    <name evidence="2" type="ORF">QM012_004873</name>
</gene>
<evidence type="ECO:0000256" key="1">
    <source>
        <dbReference type="SAM" id="SignalP"/>
    </source>
</evidence>
<keyword evidence="1" id="KW-0732">Signal</keyword>
<comment type="caution">
    <text evidence="2">The sequence shown here is derived from an EMBL/GenBank/DDBJ whole genome shotgun (WGS) entry which is preliminary data.</text>
</comment>
<proteinExistence type="predicted"/>
<keyword evidence="3" id="KW-1185">Reference proteome</keyword>
<evidence type="ECO:0000313" key="3">
    <source>
        <dbReference type="Proteomes" id="UP001341245"/>
    </source>
</evidence>
<dbReference type="EMBL" id="JASGXD010000002">
    <property type="protein sequence ID" value="KAK6008059.1"/>
    <property type="molecule type" value="Genomic_DNA"/>
</dbReference>
<organism evidence="2 3">
    <name type="scientific">Aureobasidium pullulans</name>
    <name type="common">Black yeast</name>
    <name type="synonym">Pullularia pullulans</name>
    <dbReference type="NCBI Taxonomy" id="5580"/>
    <lineage>
        <taxon>Eukaryota</taxon>
        <taxon>Fungi</taxon>
        <taxon>Dikarya</taxon>
        <taxon>Ascomycota</taxon>
        <taxon>Pezizomycotina</taxon>
        <taxon>Dothideomycetes</taxon>
        <taxon>Dothideomycetidae</taxon>
        <taxon>Dothideales</taxon>
        <taxon>Saccotheciaceae</taxon>
        <taxon>Aureobasidium</taxon>
    </lineage>
</organism>
<protein>
    <submittedName>
        <fullName evidence="2">Uncharacterized protein</fullName>
    </submittedName>
</protein>
<dbReference type="Proteomes" id="UP001341245">
    <property type="component" value="Unassembled WGS sequence"/>
</dbReference>
<feature type="signal peptide" evidence="1">
    <location>
        <begin position="1"/>
        <end position="22"/>
    </location>
</feature>
<name>A0ABR0TUA4_AURPU</name>
<sequence>MFLFSLAYLLVVLLGLSTFAHSCHPSIWVAGFGNDQTIDDHLRIVGRPISIQQLRDDFNGYTASISDDDKATFQAIRSDPSVGFLVKVPQDYFRKFDELLAAGPDEEDDEIYEARLRPSYQWIKLQHRDPKTIKGINCGR</sequence>
<reference evidence="2 3" key="1">
    <citation type="submission" date="2023-11" db="EMBL/GenBank/DDBJ databases">
        <title>Draft genome sequence and annotation of the polyextremotolerant black yeast-like fungus Aureobasidium pullulans NRRL 62042.</title>
        <authorList>
            <person name="Dielentheis-Frenken M.R.E."/>
            <person name="Wibberg D."/>
            <person name="Blank L.M."/>
            <person name="Tiso T."/>
        </authorList>
    </citation>
    <scope>NUCLEOTIDE SEQUENCE [LARGE SCALE GENOMIC DNA]</scope>
    <source>
        <strain evidence="2 3">NRRL 62042</strain>
    </source>
</reference>